<dbReference type="Proteomes" id="UP000790709">
    <property type="component" value="Unassembled WGS sequence"/>
</dbReference>
<name>A0ACB8BJ59_9AGAM</name>
<reference evidence="1" key="1">
    <citation type="journal article" date="2021" name="New Phytol.">
        <title>Evolutionary innovations through gain and loss of genes in the ectomycorrhizal Boletales.</title>
        <authorList>
            <person name="Wu G."/>
            <person name="Miyauchi S."/>
            <person name="Morin E."/>
            <person name="Kuo A."/>
            <person name="Drula E."/>
            <person name="Varga T."/>
            <person name="Kohler A."/>
            <person name="Feng B."/>
            <person name="Cao Y."/>
            <person name="Lipzen A."/>
            <person name="Daum C."/>
            <person name="Hundley H."/>
            <person name="Pangilinan J."/>
            <person name="Johnson J."/>
            <person name="Barry K."/>
            <person name="LaButti K."/>
            <person name="Ng V."/>
            <person name="Ahrendt S."/>
            <person name="Min B."/>
            <person name="Choi I.G."/>
            <person name="Park H."/>
            <person name="Plett J.M."/>
            <person name="Magnuson J."/>
            <person name="Spatafora J.W."/>
            <person name="Nagy L.G."/>
            <person name="Henrissat B."/>
            <person name="Grigoriev I.V."/>
            <person name="Yang Z.L."/>
            <person name="Xu J."/>
            <person name="Martin F.M."/>
        </authorList>
    </citation>
    <scope>NUCLEOTIDE SEQUENCE</scope>
    <source>
        <strain evidence="1">KUC20120723A-06</strain>
    </source>
</reference>
<proteinExistence type="predicted"/>
<accession>A0ACB8BJ59</accession>
<protein>
    <submittedName>
        <fullName evidence="1">Uncharacterized protein</fullName>
    </submittedName>
</protein>
<dbReference type="EMBL" id="MU266405">
    <property type="protein sequence ID" value="KAH7925308.1"/>
    <property type="molecule type" value="Genomic_DNA"/>
</dbReference>
<evidence type="ECO:0000313" key="1">
    <source>
        <dbReference type="EMBL" id="KAH7925308.1"/>
    </source>
</evidence>
<organism evidence="1 2">
    <name type="scientific">Leucogyrophana mollusca</name>
    <dbReference type="NCBI Taxonomy" id="85980"/>
    <lineage>
        <taxon>Eukaryota</taxon>
        <taxon>Fungi</taxon>
        <taxon>Dikarya</taxon>
        <taxon>Basidiomycota</taxon>
        <taxon>Agaricomycotina</taxon>
        <taxon>Agaricomycetes</taxon>
        <taxon>Agaricomycetidae</taxon>
        <taxon>Boletales</taxon>
        <taxon>Boletales incertae sedis</taxon>
        <taxon>Leucogyrophana</taxon>
    </lineage>
</organism>
<gene>
    <name evidence="1" type="ORF">BV22DRAFT_993851</name>
</gene>
<comment type="caution">
    <text evidence="1">The sequence shown here is derived from an EMBL/GenBank/DDBJ whole genome shotgun (WGS) entry which is preliminary data.</text>
</comment>
<feature type="non-terminal residue" evidence="1">
    <location>
        <position position="1"/>
    </location>
</feature>
<sequence length="215" mass="24907">VRLASTDSSGTHGHARFPFPLHPRPTPHQIFHLPLGASQADIKGRYYDLVRMHHPDSAHTRNLPPSERHARFQAITAAYETLCGKGKFHTHGNAQDYEMHQQLRRRRASMRRRAGMDYDFDFPHHHHPHGKEWTASADERWKDWTLVTVAMVFLAVGLGHIFMGPITSQRHLSAANNLAQARSEAREFGMERRREIRKRVREYQLAKEVVEEGEE</sequence>
<keyword evidence="2" id="KW-1185">Reference proteome</keyword>
<evidence type="ECO:0000313" key="2">
    <source>
        <dbReference type="Proteomes" id="UP000790709"/>
    </source>
</evidence>
<feature type="non-terminal residue" evidence="1">
    <location>
        <position position="215"/>
    </location>
</feature>